<evidence type="ECO:0000313" key="1">
    <source>
        <dbReference type="EMBL" id="MCE7028937.1"/>
    </source>
</evidence>
<name>A0A9X1P0P7_9HYPH</name>
<organism evidence="1 2">
    <name type="scientific">Jiella avicenniae</name>
    <dbReference type="NCBI Taxonomy" id="2907202"/>
    <lineage>
        <taxon>Bacteria</taxon>
        <taxon>Pseudomonadati</taxon>
        <taxon>Pseudomonadota</taxon>
        <taxon>Alphaproteobacteria</taxon>
        <taxon>Hyphomicrobiales</taxon>
        <taxon>Aurantimonadaceae</taxon>
        <taxon>Jiella</taxon>
    </lineage>
</organism>
<evidence type="ECO:0000313" key="2">
    <source>
        <dbReference type="Proteomes" id="UP001139035"/>
    </source>
</evidence>
<sequence length="214" mass="23558">MARSPRIDPFARAFELMVDEIASPAARAQRLAETAQAEIDRAKEINRRAFGADAKHEITVDGRRGAPVQSVRPGGIVFAEWHFMREVLVYIGEQLLQASPVLTGRYSRSHILLVDGVEHLTTDDLPEDAGEYVFLNTQPYSRKIEGAGGRPPLSDQAPDGVFEVIAGMAHHRFGNIADIRFGWRALADAPGQSTASKRKAERASRTPAIIVRAY</sequence>
<dbReference type="EMBL" id="JAJUWU010000013">
    <property type="protein sequence ID" value="MCE7028937.1"/>
    <property type="molecule type" value="Genomic_DNA"/>
</dbReference>
<dbReference type="Proteomes" id="UP001139035">
    <property type="component" value="Unassembled WGS sequence"/>
</dbReference>
<keyword evidence="2" id="KW-1185">Reference proteome</keyword>
<comment type="caution">
    <text evidence="1">The sequence shown here is derived from an EMBL/GenBank/DDBJ whole genome shotgun (WGS) entry which is preliminary data.</text>
</comment>
<gene>
    <name evidence="1" type="ORF">LZD57_13135</name>
</gene>
<dbReference type="AlphaFoldDB" id="A0A9X1P0P7"/>
<proteinExistence type="predicted"/>
<protein>
    <submittedName>
        <fullName evidence="1">Uncharacterized protein</fullName>
    </submittedName>
</protein>
<accession>A0A9X1P0P7</accession>
<reference evidence="1" key="1">
    <citation type="submission" date="2022-01" db="EMBL/GenBank/DDBJ databases">
        <title>Jiella avicenniae sp. nov., a novel endophytic bacterium isolated from bark of Avicennia marina.</title>
        <authorList>
            <person name="Tuo L."/>
        </authorList>
    </citation>
    <scope>NUCLEOTIDE SEQUENCE</scope>
    <source>
        <strain evidence="1">CBK1P-4</strain>
    </source>
</reference>
<dbReference type="RefSeq" id="WP_233719941.1">
    <property type="nucleotide sequence ID" value="NZ_JAJUWU010000013.1"/>
</dbReference>